<dbReference type="GO" id="GO:0012505">
    <property type="term" value="C:endomembrane system"/>
    <property type="evidence" value="ECO:0007669"/>
    <property type="project" value="UniProtKB-SubCell"/>
</dbReference>
<keyword evidence="5 9" id="KW-1278">Translocase</keyword>
<dbReference type="NCBIfam" id="TIGR01948">
    <property type="entry name" value="rnfE"/>
    <property type="match status" value="1"/>
</dbReference>
<name>A0A450WL00_9GAMM</name>
<accession>A0A450WL00</accession>
<evidence type="ECO:0000256" key="7">
    <source>
        <dbReference type="ARBA" id="ARBA00022989"/>
    </source>
</evidence>
<dbReference type="GO" id="GO:0005886">
    <property type="term" value="C:plasma membrane"/>
    <property type="evidence" value="ECO:0007669"/>
    <property type="project" value="UniProtKB-SubCell"/>
</dbReference>
<sequence length="222" mass="23865">MATLPSQQKPITMDTFLRGIWEENPVFIMLLGLCPALAVTNTTANAIGMGLATIFVLVGSSALVSLLRDFIPKQVRIASYIVIIATFVTIVDYAIHALDLDLYNALGAFIQLIVANCVILGRAESFASKHRITKSIVNALGVGVGFTFALLCLGTVREILGVGTILGAAIFPTGFQPWVVMVLPPGGFLVLGGWLLLFAWLRERNIARKATNKEGEAVHATR</sequence>
<dbReference type="PANTHER" id="PTHR30586:SF0">
    <property type="entry name" value="ION-TRANSLOCATING OXIDOREDUCTASE COMPLEX SUBUNIT E"/>
    <property type="match status" value="1"/>
</dbReference>
<keyword evidence="8 9" id="KW-0472">Membrane</keyword>
<evidence type="ECO:0000256" key="1">
    <source>
        <dbReference type="ARBA" id="ARBA00004127"/>
    </source>
</evidence>
<evidence type="ECO:0000256" key="6">
    <source>
        <dbReference type="ARBA" id="ARBA00022982"/>
    </source>
</evidence>
<feature type="transmembrane region" description="Helical" evidence="9">
    <location>
        <begin position="21"/>
        <end position="40"/>
    </location>
</feature>
<keyword evidence="9" id="KW-1003">Cell membrane</keyword>
<dbReference type="NCBIfam" id="NF009070">
    <property type="entry name" value="PRK12405.1"/>
    <property type="match status" value="1"/>
</dbReference>
<keyword evidence="3 9" id="KW-0997">Cell inner membrane</keyword>
<dbReference type="EMBL" id="CAADFN010000035">
    <property type="protein sequence ID" value="VFK17727.1"/>
    <property type="molecule type" value="Genomic_DNA"/>
</dbReference>
<comment type="function">
    <text evidence="9">Part of a membrane-bound complex that couples electron transfer with translocation of ions across the membrane.</text>
</comment>
<feature type="transmembrane region" description="Helical" evidence="9">
    <location>
        <begin position="46"/>
        <end position="65"/>
    </location>
</feature>
<dbReference type="PIRSF" id="PIRSF006102">
    <property type="entry name" value="NQR_DE"/>
    <property type="match status" value="1"/>
</dbReference>
<reference evidence="10" key="1">
    <citation type="submission" date="2019-02" db="EMBL/GenBank/DDBJ databases">
        <authorList>
            <person name="Gruber-Vodicka R. H."/>
            <person name="Seah K. B. B."/>
        </authorList>
    </citation>
    <scope>NUCLEOTIDE SEQUENCE</scope>
    <source>
        <strain evidence="10">BECK_BY7</strain>
    </source>
</reference>
<evidence type="ECO:0000256" key="9">
    <source>
        <dbReference type="HAMAP-Rule" id="MF_00478"/>
    </source>
</evidence>
<keyword evidence="7 9" id="KW-1133">Transmembrane helix</keyword>
<feature type="transmembrane region" description="Helical" evidence="9">
    <location>
        <begin position="135"/>
        <end position="156"/>
    </location>
</feature>
<feature type="transmembrane region" description="Helical" evidence="9">
    <location>
        <begin position="176"/>
        <end position="201"/>
    </location>
</feature>
<comment type="subcellular location">
    <subcellularLocation>
        <location evidence="9">Cell inner membrane</location>
        <topology evidence="9">Multi-pass membrane protein</topology>
    </subcellularLocation>
    <subcellularLocation>
        <location evidence="1">Endomembrane system</location>
        <topology evidence="1">Multi-pass membrane protein</topology>
    </subcellularLocation>
</comment>
<organism evidence="10">
    <name type="scientific">Candidatus Kentrum sp. LFY</name>
    <dbReference type="NCBI Taxonomy" id="2126342"/>
    <lineage>
        <taxon>Bacteria</taxon>
        <taxon>Pseudomonadati</taxon>
        <taxon>Pseudomonadota</taxon>
        <taxon>Gammaproteobacteria</taxon>
        <taxon>Candidatus Kentrum</taxon>
    </lineage>
</organism>
<comment type="similarity">
    <text evidence="9">Belongs to the NqrDE/RnfAE family.</text>
</comment>
<dbReference type="InterPro" id="IPR010968">
    <property type="entry name" value="RnfE"/>
</dbReference>
<feature type="transmembrane region" description="Helical" evidence="9">
    <location>
        <begin position="77"/>
        <end position="96"/>
    </location>
</feature>
<evidence type="ECO:0000256" key="3">
    <source>
        <dbReference type="ARBA" id="ARBA00022519"/>
    </source>
</evidence>
<comment type="subunit">
    <text evidence="9">The complex is composed of six subunits: RnfA, RnfB, RnfC, RnfD, RnfE and RnfG.</text>
</comment>
<proteinExistence type="inferred from homology"/>
<dbReference type="HAMAP" id="MF_00478">
    <property type="entry name" value="RsxE_RnfE"/>
    <property type="match status" value="1"/>
</dbReference>
<keyword evidence="6 9" id="KW-0249">Electron transport</keyword>
<dbReference type="Pfam" id="PF02508">
    <property type="entry name" value="Rnf-Nqr"/>
    <property type="match status" value="1"/>
</dbReference>
<protein>
    <recommendedName>
        <fullName evidence="9">Ion-translocating oxidoreductase complex subunit E</fullName>
        <ecNumber evidence="9">7.-.-.-</ecNumber>
    </recommendedName>
    <alternativeName>
        <fullName evidence="9">Rnf electron transport complex subunit E</fullName>
    </alternativeName>
</protein>
<evidence type="ECO:0000313" key="10">
    <source>
        <dbReference type="EMBL" id="VFK17727.1"/>
    </source>
</evidence>
<gene>
    <name evidence="9" type="primary">rnfE</name>
    <name evidence="10" type="ORF">BECKLFY1418C_GA0070996_10355</name>
</gene>
<dbReference type="AlphaFoldDB" id="A0A450WL00"/>
<evidence type="ECO:0000256" key="2">
    <source>
        <dbReference type="ARBA" id="ARBA00022448"/>
    </source>
</evidence>
<evidence type="ECO:0000256" key="5">
    <source>
        <dbReference type="ARBA" id="ARBA00022967"/>
    </source>
</evidence>
<evidence type="ECO:0000256" key="4">
    <source>
        <dbReference type="ARBA" id="ARBA00022692"/>
    </source>
</evidence>
<keyword evidence="4 9" id="KW-0812">Transmembrane</keyword>
<dbReference type="PANTHER" id="PTHR30586">
    <property type="entry name" value="ELECTRON TRANSPORT COMPLEX PROTEIN RNFE"/>
    <property type="match status" value="1"/>
</dbReference>
<evidence type="ECO:0000256" key="8">
    <source>
        <dbReference type="ARBA" id="ARBA00023136"/>
    </source>
</evidence>
<dbReference type="GO" id="GO:0022900">
    <property type="term" value="P:electron transport chain"/>
    <property type="evidence" value="ECO:0007669"/>
    <property type="project" value="UniProtKB-UniRule"/>
</dbReference>
<feature type="transmembrane region" description="Helical" evidence="9">
    <location>
        <begin position="102"/>
        <end position="123"/>
    </location>
</feature>
<keyword evidence="2 9" id="KW-0813">Transport</keyword>
<dbReference type="InterPro" id="IPR003667">
    <property type="entry name" value="NqrDE/RnfAE"/>
</dbReference>
<dbReference type="EC" id="7.-.-.-" evidence="9"/>